<dbReference type="CDD" id="cd10922">
    <property type="entry name" value="CE4_PelA_like_C"/>
    <property type="match status" value="1"/>
</dbReference>
<feature type="domain" description="Glycoside-hydrolase family GH114 TIM-barrel" evidence="2">
    <location>
        <begin position="29"/>
        <end position="259"/>
    </location>
</feature>
<dbReference type="Gene3D" id="3.20.20.70">
    <property type="entry name" value="Aldolase class I"/>
    <property type="match status" value="1"/>
</dbReference>
<accession>A0A1H7H6Z0</accession>
<dbReference type="InterPro" id="IPR016925">
    <property type="entry name" value="UCP029570"/>
</dbReference>
<evidence type="ECO:0000313" key="4">
    <source>
        <dbReference type="Proteomes" id="UP000185766"/>
    </source>
</evidence>
<evidence type="ECO:0000313" key="3">
    <source>
        <dbReference type="EMBL" id="SEK44760.1"/>
    </source>
</evidence>
<dbReference type="PIRSF" id="PIRSF029570">
    <property type="entry name" value="UCP029570"/>
    <property type="match status" value="1"/>
</dbReference>
<dbReference type="SUPFAM" id="SSF51445">
    <property type="entry name" value="(Trans)glycosidases"/>
    <property type="match status" value="1"/>
</dbReference>
<feature type="signal peptide" evidence="1">
    <location>
        <begin position="1"/>
        <end position="18"/>
    </location>
</feature>
<evidence type="ECO:0000259" key="2">
    <source>
        <dbReference type="Pfam" id="PF03537"/>
    </source>
</evidence>
<dbReference type="RefSeq" id="WP_074864908.1">
    <property type="nucleotide sequence ID" value="NZ_FOAS01000002.1"/>
</dbReference>
<dbReference type="PANTHER" id="PTHR35882">
    <property type="entry name" value="PELA"/>
    <property type="match status" value="1"/>
</dbReference>
<organism evidence="3 4">
    <name type="scientific">Atopomonas hussainii</name>
    <dbReference type="NCBI Taxonomy" id="1429083"/>
    <lineage>
        <taxon>Bacteria</taxon>
        <taxon>Pseudomonadati</taxon>
        <taxon>Pseudomonadota</taxon>
        <taxon>Gammaproteobacteria</taxon>
        <taxon>Pseudomonadales</taxon>
        <taxon>Pseudomonadaceae</taxon>
        <taxon>Atopomonas</taxon>
    </lineage>
</organism>
<dbReference type="STRING" id="1429083.GCA_001885685_01939"/>
<reference evidence="3 4" key="1">
    <citation type="submission" date="2016-10" db="EMBL/GenBank/DDBJ databases">
        <authorList>
            <person name="de Groot N.N."/>
        </authorList>
    </citation>
    <scope>NUCLEOTIDE SEQUENCE [LARGE SCALE GENOMIC DNA]</scope>
    <source>
        <strain evidence="3 4">JCM 19513</strain>
    </source>
</reference>
<dbReference type="InterPro" id="IPR004352">
    <property type="entry name" value="GH114_TIM-barrel"/>
</dbReference>
<dbReference type="InterPro" id="IPR013785">
    <property type="entry name" value="Aldolase_TIM"/>
</dbReference>
<keyword evidence="1" id="KW-0732">Signal</keyword>
<evidence type="ECO:0000256" key="1">
    <source>
        <dbReference type="SAM" id="SignalP"/>
    </source>
</evidence>
<dbReference type="Pfam" id="PF03537">
    <property type="entry name" value="Glyco_hydro_114"/>
    <property type="match status" value="1"/>
</dbReference>
<dbReference type="Proteomes" id="UP000185766">
    <property type="component" value="Unassembled WGS sequence"/>
</dbReference>
<gene>
    <name evidence="3" type="ORF">SAMN05216214_102269</name>
</gene>
<protein>
    <recommendedName>
        <fullName evidence="2">Glycoside-hydrolase family GH114 TIM-barrel domain-containing protein</fullName>
    </recommendedName>
</protein>
<sequence length="916" mass="101364">MRLALFLVLLLSSTGVLAAPAVAFFYGTTPPYEELTQFDWVVLQPNHSSAEGLQQLTSQASKAIAYLSIGEMADVDAASDDFIAARLAANAAWGSRVMDLTSDKWRNHLLAQASTYAQQGFKGLFFDTLDSFNLAPAEVREAQRQALISVLEALRQQHPELLLIFNRGFEVLGDLSFKPAAVAVESLEAGWNAATGEFRSVPAADQAWLAAQLQPLQAKDIPIIALEYLPAAQREAREQLAKRLVAQGFIPWIATPELDTLGQGALRVEPRRIAVLYDQREGLLAYNAAHTLLSGLLEYLGYRVDYFAADQGLPAQPLHGLYAGVVVWMTSGAPANSVAVEAWLSARITEGVPLAFMAGMPVQGNQLLSRLGLKPYELPPKKPLELQVLDEQLWGFEGKLKLRTRGLSLFTAASAGRIAPLLQLSDASGSELLQAGLAEWGGFVLNPYVLEQGGASQLRWLIDPFAFLQKALRLQPQPVAEFSTENGRRIATVHLDGDGFLSRVEVPGSPYAGQYVLDTFIRGYPGLLHSVSVIEGEVGPKGQFPHLARELEPIAREIFAEDTVEVASHSYSHPFFWRPEVASQREGFNAEYGYHMPIHGYKLDFKREIIGSRDYINSRLTTPQKPVKVMFWSGDALPNEETLRLTYGAGLGNINGAVTKLTNAYPSLTGLYPMIRPVNGVLQFYAPIMNENVYTNLWTGPYYGFRELQETFELTNQPRRLRPLSLYYHFYAGTELASIRVMHDLYRYIEQQQPMPLWISQYLTRLEGFYRASVAQTLSGAYQLRNLRGLRTLRVPSALGWPDLRRSENVAGAFEDASGRYIHLSADNAVLYLQASPSDEIGLVQANLPLTAWRRLSATSVRVGFSGFYPLQFSVRGKGSCALTVNGQRFAGQRQGQSVAFSLPYTSIKDGQLDCR</sequence>
<proteinExistence type="predicted"/>
<dbReference type="AlphaFoldDB" id="A0A1H7H6Z0"/>
<dbReference type="InterPro" id="IPR017853">
    <property type="entry name" value="GH"/>
</dbReference>
<name>A0A1H7H6Z0_9GAMM</name>
<feature type="chain" id="PRO_5010198300" description="Glycoside-hydrolase family GH114 TIM-barrel domain-containing protein" evidence="1">
    <location>
        <begin position="19"/>
        <end position="916"/>
    </location>
</feature>
<dbReference type="EMBL" id="FOAS01000002">
    <property type="protein sequence ID" value="SEK44760.1"/>
    <property type="molecule type" value="Genomic_DNA"/>
</dbReference>
<dbReference type="PANTHER" id="PTHR35882:SF2">
    <property type="entry name" value="PELA"/>
    <property type="match status" value="1"/>
</dbReference>
<keyword evidence="4" id="KW-1185">Reference proteome</keyword>